<feature type="domain" description="Transketolase N-terminal" evidence="2">
    <location>
        <begin position="49"/>
        <end position="237"/>
    </location>
</feature>
<evidence type="ECO:0000259" key="2">
    <source>
        <dbReference type="Pfam" id="PF00456"/>
    </source>
</evidence>
<dbReference type="Gene3D" id="3.40.50.970">
    <property type="match status" value="1"/>
</dbReference>
<dbReference type="GO" id="GO:0000287">
    <property type="term" value="F:magnesium ion binding"/>
    <property type="evidence" value="ECO:0007669"/>
    <property type="project" value="UniProtKB-ARBA"/>
</dbReference>
<dbReference type="PANTHER" id="PTHR47514:SF2">
    <property type="entry name" value="TRANSKETOLASE"/>
    <property type="match status" value="1"/>
</dbReference>
<comment type="caution">
    <text evidence="3">The sequence shown here is derived from an EMBL/GenBank/DDBJ whole genome shotgun (WGS) entry which is preliminary data.</text>
</comment>
<gene>
    <name evidence="3" type="ORF">Scani_29650</name>
</gene>
<accession>A0A640S6M3</accession>
<dbReference type="PANTHER" id="PTHR47514">
    <property type="entry name" value="TRANSKETOLASE N-TERMINAL SECTION-RELATED"/>
    <property type="match status" value="1"/>
</dbReference>
<sequence length="255" mass="26462">MTNLTTTAARDRTTVPGDGVPAGRGPGADGAPFTELPRLMGLMTGDEKHGPAATSTLDALWVLYDRVLRVSPATAGDPGRDRFLLSKGHGPMAYYAVLAAKGFFPAAWLPGFGGYDSPLGHHPDRLLVPGVEIGSGSLGHGLPLAVGTALGLRAQGRTEPAVWVLIGDAELDEGSNHEALAYAGAAGLERLHTLVIDNSSATHGWRGGIASRFEAAGWSVTTVDGRDHQALHDAFTAPHPGRPHAVIARVEPKGA</sequence>
<organism evidence="3 4">
    <name type="scientific">Streptomyces caniferus</name>
    <dbReference type="NCBI Taxonomy" id="285557"/>
    <lineage>
        <taxon>Bacteria</taxon>
        <taxon>Bacillati</taxon>
        <taxon>Actinomycetota</taxon>
        <taxon>Actinomycetes</taxon>
        <taxon>Kitasatosporales</taxon>
        <taxon>Streptomycetaceae</taxon>
        <taxon>Streptomyces</taxon>
    </lineage>
</organism>
<name>A0A640S6M3_9ACTN</name>
<dbReference type="GeneID" id="96639609"/>
<dbReference type="Pfam" id="PF00456">
    <property type="entry name" value="Transketolase_N"/>
    <property type="match status" value="1"/>
</dbReference>
<dbReference type="InterPro" id="IPR029061">
    <property type="entry name" value="THDP-binding"/>
</dbReference>
<reference evidence="3 4" key="1">
    <citation type="submission" date="2019-12" db="EMBL/GenBank/DDBJ databases">
        <title>Whole genome shotgun sequence of Streptomyces caniferus NBRC 15389.</title>
        <authorList>
            <person name="Ichikawa N."/>
            <person name="Kimura A."/>
            <person name="Kitahashi Y."/>
            <person name="Komaki H."/>
            <person name="Tamura T."/>
        </authorList>
    </citation>
    <scope>NUCLEOTIDE SEQUENCE [LARGE SCALE GENOMIC DNA]</scope>
    <source>
        <strain evidence="3 4">NBRC 15389</strain>
    </source>
</reference>
<proteinExistence type="predicted"/>
<dbReference type="SUPFAM" id="SSF52518">
    <property type="entry name" value="Thiamin diphosphate-binding fold (THDP-binding)"/>
    <property type="match status" value="1"/>
</dbReference>
<dbReference type="AlphaFoldDB" id="A0A640S6M3"/>
<evidence type="ECO:0000313" key="3">
    <source>
        <dbReference type="EMBL" id="GFE06697.1"/>
    </source>
</evidence>
<evidence type="ECO:0000313" key="4">
    <source>
        <dbReference type="Proteomes" id="UP000435837"/>
    </source>
</evidence>
<dbReference type="Proteomes" id="UP000435837">
    <property type="component" value="Unassembled WGS sequence"/>
</dbReference>
<dbReference type="InterPro" id="IPR005474">
    <property type="entry name" value="Transketolase_N"/>
</dbReference>
<dbReference type="RefSeq" id="WP_371872343.1">
    <property type="nucleotide sequence ID" value="NZ_BAAATH010000040.1"/>
</dbReference>
<feature type="region of interest" description="Disordered" evidence="1">
    <location>
        <begin position="1"/>
        <end position="31"/>
    </location>
</feature>
<dbReference type="EMBL" id="BLIN01000003">
    <property type="protein sequence ID" value="GFE06697.1"/>
    <property type="molecule type" value="Genomic_DNA"/>
</dbReference>
<evidence type="ECO:0000256" key="1">
    <source>
        <dbReference type="SAM" id="MobiDB-lite"/>
    </source>
</evidence>
<protein>
    <submittedName>
        <fullName evidence="3">Transketolase</fullName>
    </submittedName>
</protein>